<dbReference type="InterPro" id="IPR009091">
    <property type="entry name" value="RCC1/BLIP-II"/>
</dbReference>
<feature type="region of interest" description="Disordered" evidence="3">
    <location>
        <begin position="1276"/>
        <end position="1295"/>
    </location>
</feature>
<name>A0ABR4MY75_9FUNG</name>
<dbReference type="InterPro" id="IPR036770">
    <property type="entry name" value="Ankyrin_rpt-contain_sf"/>
</dbReference>
<feature type="region of interest" description="Disordered" evidence="3">
    <location>
        <begin position="595"/>
        <end position="618"/>
    </location>
</feature>
<gene>
    <name evidence="5" type="ORF">HK105_208243</name>
</gene>
<dbReference type="PROSITE" id="PS50097">
    <property type="entry name" value="BTB"/>
    <property type="match status" value="2"/>
</dbReference>
<feature type="compositionally biased region" description="Low complexity" evidence="3">
    <location>
        <begin position="1584"/>
        <end position="1622"/>
    </location>
</feature>
<dbReference type="PANTHER" id="PTHR22872:SF2">
    <property type="entry name" value="INHIBITOR OF BRUTON TYROSINE KINASE"/>
    <property type="match status" value="1"/>
</dbReference>
<dbReference type="Pfam" id="PF00415">
    <property type="entry name" value="RCC1"/>
    <property type="match status" value="1"/>
</dbReference>
<feature type="compositionally biased region" description="Low complexity" evidence="3">
    <location>
        <begin position="1531"/>
        <end position="1544"/>
    </location>
</feature>
<feature type="domain" description="BTB" evidence="4">
    <location>
        <begin position="799"/>
        <end position="907"/>
    </location>
</feature>
<protein>
    <recommendedName>
        <fullName evidence="4">BTB domain-containing protein</fullName>
    </recommendedName>
</protein>
<feature type="region of interest" description="Disordered" evidence="3">
    <location>
        <begin position="636"/>
        <end position="663"/>
    </location>
</feature>
<feature type="compositionally biased region" description="Basic residues" evidence="3">
    <location>
        <begin position="201"/>
        <end position="214"/>
    </location>
</feature>
<dbReference type="InterPro" id="IPR000210">
    <property type="entry name" value="BTB/POZ_dom"/>
</dbReference>
<feature type="region of interest" description="Disordered" evidence="3">
    <location>
        <begin position="1228"/>
        <end position="1255"/>
    </location>
</feature>
<feature type="repeat" description="RCC1" evidence="2">
    <location>
        <begin position="319"/>
        <end position="369"/>
    </location>
</feature>
<dbReference type="SMART" id="SM00225">
    <property type="entry name" value="BTB"/>
    <property type="match status" value="2"/>
</dbReference>
<dbReference type="PANTHER" id="PTHR22872">
    <property type="entry name" value="BTK-BINDING PROTEIN-RELATED"/>
    <property type="match status" value="1"/>
</dbReference>
<feature type="domain" description="BTB" evidence="4">
    <location>
        <begin position="1013"/>
        <end position="1091"/>
    </location>
</feature>
<feature type="compositionally biased region" description="Acidic residues" evidence="3">
    <location>
        <begin position="124"/>
        <end position="136"/>
    </location>
</feature>
<keyword evidence="6" id="KW-1185">Reference proteome</keyword>
<dbReference type="InterPro" id="IPR000408">
    <property type="entry name" value="Reg_chr_condens"/>
</dbReference>
<feature type="compositionally biased region" description="Low complexity" evidence="3">
    <location>
        <begin position="1722"/>
        <end position="1742"/>
    </location>
</feature>
<dbReference type="CDD" id="cd18186">
    <property type="entry name" value="BTB_POZ_ZBTB_KLHL-like"/>
    <property type="match status" value="2"/>
</dbReference>
<evidence type="ECO:0000259" key="4">
    <source>
        <dbReference type="PROSITE" id="PS50097"/>
    </source>
</evidence>
<evidence type="ECO:0000256" key="2">
    <source>
        <dbReference type="PROSITE-ProRule" id="PRU00235"/>
    </source>
</evidence>
<feature type="region of interest" description="Disordered" evidence="3">
    <location>
        <begin position="1378"/>
        <end position="1415"/>
    </location>
</feature>
<dbReference type="SUPFAM" id="SSF54695">
    <property type="entry name" value="POZ domain"/>
    <property type="match status" value="2"/>
</dbReference>
<dbReference type="SUPFAM" id="SSF48403">
    <property type="entry name" value="Ankyrin repeat"/>
    <property type="match status" value="1"/>
</dbReference>
<feature type="compositionally biased region" description="Low complexity" evidence="3">
    <location>
        <begin position="651"/>
        <end position="663"/>
    </location>
</feature>
<feature type="compositionally biased region" description="Low complexity" evidence="3">
    <location>
        <begin position="1676"/>
        <end position="1686"/>
    </location>
</feature>
<dbReference type="Proteomes" id="UP001527925">
    <property type="component" value="Unassembled WGS sequence"/>
</dbReference>
<dbReference type="Pfam" id="PF00651">
    <property type="entry name" value="BTB"/>
    <property type="match status" value="2"/>
</dbReference>
<feature type="repeat" description="RCC1" evidence="2">
    <location>
        <begin position="245"/>
        <end position="319"/>
    </location>
</feature>
<feature type="region of interest" description="Disordered" evidence="3">
    <location>
        <begin position="180"/>
        <end position="223"/>
    </location>
</feature>
<dbReference type="Gene3D" id="3.30.710.10">
    <property type="entry name" value="Potassium Channel Kv1.1, Chain A"/>
    <property type="match status" value="2"/>
</dbReference>
<dbReference type="SUPFAM" id="SSF50985">
    <property type="entry name" value="RCC1/BLIP-II"/>
    <property type="match status" value="1"/>
</dbReference>
<feature type="region of interest" description="Disordered" evidence="3">
    <location>
        <begin position="1308"/>
        <end position="1327"/>
    </location>
</feature>
<feature type="compositionally biased region" description="Low complexity" evidence="3">
    <location>
        <begin position="600"/>
        <end position="618"/>
    </location>
</feature>
<feature type="compositionally biased region" description="Polar residues" evidence="3">
    <location>
        <begin position="157"/>
        <end position="167"/>
    </location>
</feature>
<evidence type="ECO:0000313" key="5">
    <source>
        <dbReference type="EMBL" id="KAL2912252.1"/>
    </source>
</evidence>
<dbReference type="InterPro" id="IPR011333">
    <property type="entry name" value="SKP1/BTB/POZ_sf"/>
</dbReference>
<dbReference type="InterPro" id="IPR051625">
    <property type="entry name" value="Signaling_Regulatory_Domain"/>
</dbReference>
<feature type="region of interest" description="Disordered" evidence="3">
    <location>
        <begin position="100"/>
        <end position="167"/>
    </location>
</feature>
<evidence type="ECO:0000256" key="1">
    <source>
        <dbReference type="ARBA" id="ARBA00022737"/>
    </source>
</evidence>
<evidence type="ECO:0000313" key="6">
    <source>
        <dbReference type="Proteomes" id="UP001527925"/>
    </source>
</evidence>
<feature type="repeat" description="RCC1" evidence="2">
    <location>
        <begin position="370"/>
        <end position="426"/>
    </location>
</feature>
<keyword evidence="1" id="KW-0677">Repeat</keyword>
<dbReference type="PRINTS" id="PR00633">
    <property type="entry name" value="RCCNDNSATION"/>
</dbReference>
<dbReference type="PROSITE" id="PS50012">
    <property type="entry name" value="RCC1_3"/>
    <property type="match status" value="4"/>
</dbReference>
<feature type="region of interest" description="Disordered" evidence="3">
    <location>
        <begin position="838"/>
        <end position="867"/>
    </location>
</feature>
<proteinExistence type="predicted"/>
<dbReference type="EMBL" id="JADGIZ020000072">
    <property type="protein sequence ID" value="KAL2912252.1"/>
    <property type="molecule type" value="Genomic_DNA"/>
</dbReference>
<comment type="caution">
    <text evidence="5">The sequence shown here is derived from an EMBL/GenBank/DDBJ whole genome shotgun (WGS) entry which is preliminary data.</text>
</comment>
<feature type="compositionally biased region" description="Polar residues" evidence="3">
    <location>
        <begin position="1285"/>
        <end position="1294"/>
    </location>
</feature>
<feature type="region of interest" description="Disordered" evidence="3">
    <location>
        <begin position="1705"/>
        <end position="1782"/>
    </location>
</feature>
<evidence type="ECO:0000256" key="3">
    <source>
        <dbReference type="SAM" id="MobiDB-lite"/>
    </source>
</evidence>
<feature type="region of interest" description="Disordered" evidence="3">
    <location>
        <begin position="1430"/>
        <end position="1686"/>
    </location>
</feature>
<dbReference type="Gene3D" id="2.130.10.30">
    <property type="entry name" value="Regulator of chromosome condensation 1/beta-lactamase-inhibitor protein II"/>
    <property type="match status" value="1"/>
</dbReference>
<dbReference type="Gene3D" id="1.25.40.20">
    <property type="entry name" value="Ankyrin repeat-containing domain"/>
    <property type="match status" value="1"/>
</dbReference>
<sequence length="1837" mass="194899">MADPQQRDEMGNTRLMVLVASQSPSEAQLSKLLAAQRLAVNTQDAESGYTAMHKCLYRGNLVAALHMLRARPDIDLSVRDKEGLTCLDLLNATMKLPRMLAPRHPGARSLSPIKRSDRHMEASSDSDSESMFDTDDEHNGFGNPSESRSPLRHEGSAQLSPSRSVPRNLSAASYDLLGGAGAHADGGDAADDGADPSSPTRSHRGRSPTRRSPRGSKSSELLRDKTASCAIASVAAAAAGTDAAMSVWSWGSNNNFVLGFPNSGDRTYPERLDLTSTLISQRRRSLQSNSVSLETLSDFDPRIEQVAMSKYHACILTGKRLYTHGFGPGGRLGLGHEETMMRPTEVPQLSGRARFVAVGPDHTIAISDDGGLWTWGSNEYSQLGYPVESTGRGPPRQLFPQLIALKKIYFSGAAAAKFHSVAFTSSGSLYTWGTNQGQLGYDQAVQPTPRKVTSFPQQAILQVSATNGSTAVLVATNEVFVFAQSTCTKVMFPKPSVPNIVSRHTSSMQRQQHVLKIVSGNHQYATLMSSGDVFLWTPPAPPGTAVRDPWQQTNFPMRRPRIVWSVRRKHLAARDVAIGIDSSIVIGTDSGHVFLGTRRQQGPQPASPAQPQQVQSLAAKERSVYVSPRVAAAIASSGSPAKQASAPPPGAGDTTAPAAAGSFSSAGLSSTDPAVFFKYTKVPNLQHIVMVVASIGGAFAAVRSDRRPALAPVPPSTLAADMRAALFPQPPFFNLCKHHEFKSIGYSPEKSAGAAAKERFLAAILPGVPEDVALSGVVELGREPAEQQLDDIPRPVGLGDVVFVTEGGTRISAHRIVLAARSTVFRNLLLSVGETPSGDALAAQTAPRKSKGQQKGKPAARPGADVIPIVPEPLDDGSIMISIPTVHPAALVCILEFIYTGRFKKQWTTASLLSASAAAAAAASSAGAAGTAANRQSTSTQSKKDRSRQAAINPQDLFGTRIYHEFTRLARALRLDDTEILHASMEPGALISTSDRLREAYTLVHESLMDTLTDVVIRLAGGETVRAHRIMLAARSPFFSALLGPRSAWARSEHGDEDLGDQGTLSKAAVVGLEHIKRPVFELALQWMYTDASQRALFSETAHETPSDFIAFVLDVLAAANEMLLEPLKRICGDVLFRITDIKNVVAILEIADMYNVEALKAACLEFVCWNLETFIENHGLEDVDLALLGDVEARMRVLQTAKFPHLFGDRGFYTRLRQITAKYEHEQREKRRVAAEQRKLEKQQRSSSKTRDVPGIDLQERLAVPLSPSVSPVSSSPYVESFGPLSTPQTGTRVGSLESMATDSFAGRASPYATTPSLRSPLFRATKTSSESLRSLAASGAASANASGIPMSPVQTAGTEGQVEDGVFSIDMEAEAHPTKRASQLRGPHDSPRSAAVGASQDAGTPSKAARPPLARLEMLDRLAELMLDPPEVSPSPPVAAVSPSYKAWSPATNPQEVRGKPSLRDIMNEAREQARAASETSRPPVPSAIRRSPGLPPSNAFSPRVAAAAAAPVSQSPFFLGEPLEPLTKSVSSTSSGTGAAKNKLSQKQRKMQAAAAAAAAANSVGSGTLAPGTGPASALQPPTSSSAWPAAPASFTSKAAAATPPTASAASASEGPAWAEKITAQGPATPIKSLRQIQEEEEMFKRKQPQQPKETRASLLSPKIARTEARPKSSSGSASAASGGAVTVPIGVFLGAQQPKQAAPSAGWTGWNVPSPASSPAQPGVNAAAAPASFSSAPARPSPQRPSGLGNASVATAKTQPAPGGQRDKLRPTVPSFSSIQDEQKAQVLARTKVLKKPLGRIQLEERAVQDLAAFYAMTRASGTGEWIRITHVA</sequence>
<organism evidence="5 6">
    <name type="scientific">Polyrhizophydium stewartii</name>
    <dbReference type="NCBI Taxonomy" id="2732419"/>
    <lineage>
        <taxon>Eukaryota</taxon>
        <taxon>Fungi</taxon>
        <taxon>Fungi incertae sedis</taxon>
        <taxon>Chytridiomycota</taxon>
        <taxon>Chytridiomycota incertae sedis</taxon>
        <taxon>Chytridiomycetes</taxon>
        <taxon>Rhizophydiales</taxon>
        <taxon>Rhizophydiales incertae sedis</taxon>
        <taxon>Polyrhizophydium</taxon>
    </lineage>
</organism>
<feature type="region of interest" description="Disordered" evidence="3">
    <location>
        <begin position="928"/>
        <end position="950"/>
    </location>
</feature>
<dbReference type="Pfam" id="PF13540">
    <property type="entry name" value="RCC1_2"/>
    <property type="match status" value="1"/>
</dbReference>
<feature type="compositionally biased region" description="Basic and acidic residues" evidence="3">
    <location>
        <begin position="1459"/>
        <end position="1476"/>
    </location>
</feature>
<feature type="repeat" description="RCC1" evidence="2">
    <location>
        <begin position="427"/>
        <end position="476"/>
    </location>
</feature>
<reference evidence="5 6" key="1">
    <citation type="submission" date="2023-09" db="EMBL/GenBank/DDBJ databases">
        <title>Pangenome analysis of Batrachochytrium dendrobatidis and related Chytrids.</title>
        <authorList>
            <person name="Yacoub M.N."/>
            <person name="Stajich J.E."/>
            <person name="James T.Y."/>
        </authorList>
    </citation>
    <scope>NUCLEOTIDE SEQUENCE [LARGE SCALE GENOMIC DNA]</scope>
    <source>
        <strain evidence="5 6">JEL0888</strain>
    </source>
</reference>
<dbReference type="CDD" id="cd18500">
    <property type="entry name" value="BACK_IBtk"/>
    <property type="match status" value="1"/>
</dbReference>
<accession>A0ABR4MY75</accession>